<accession>A0A444ZMB0</accession>
<dbReference type="AlphaFoldDB" id="A0A444ZMB0"/>
<reference evidence="1 2" key="1">
    <citation type="submission" date="2019-01" db="EMBL/GenBank/DDBJ databases">
        <title>Sequencing of cultivated peanut Arachis hypogaea provides insights into genome evolution and oil improvement.</title>
        <authorList>
            <person name="Chen X."/>
        </authorList>
    </citation>
    <scope>NUCLEOTIDE SEQUENCE [LARGE SCALE GENOMIC DNA]</scope>
    <source>
        <strain evidence="2">cv. Fuhuasheng</strain>
        <tissue evidence="1">Leaves</tissue>
    </source>
</reference>
<proteinExistence type="predicted"/>
<dbReference type="EMBL" id="SDMP01000014">
    <property type="protein sequence ID" value="RYR15303.1"/>
    <property type="molecule type" value="Genomic_DNA"/>
</dbReference>
<sequence>MKIIAFGFPFAGNHVLPKSFIPREFNTYYVLLQRYIDGESTHQEDYRGKHHLVATNEMKFCLDASPKQKLISKFKRGTFTPCKWDANQLIYPVFQQMWRLNPNGTMVKNYSGLCVIAESVKDGISPGGICFWIAKGRRGE</sequence>
<comment type="caution">
    <text evidence="1">The sequence shown here is derived from an EMBL/GenBank/DDBJ whole genome shotgun (WGS) entry which is preliminary data.</text>
</comment>
<protein>
    <submittedName>
        <fullName evidence="1">Uncharacterized protein</fullName>
    </submittedName>
</protein>
<evidence type="ECO:0000313" key="2">
    <source>
        <dbReference type="Proteomes" id="UP000289738"/>
    </source>
</evidence>
<keyword evidence="2" id="KW-1185">Reference proteome</keyword>
<organism evidence="1 2">
    <name type="scientific">Arachis hypogaea</name>
    <name type="common">Peanut</name>
    <dbReference type="NCBI Taxonomy" id="3818"/>
    <lineage>
        <taxon>Eukaryota</taxon>
        <taxon>Viridiplantae</taxon>
        <taxon>Streptophyta</taxon>
        <taxon>Embryophyta</taxon>
        <taxon>Tracheophyta</taxon>
        <taxon>Spermatophyta</taxon>
        <taxon>Magnoliopsida</taxon>
        <taxon>eudicotyledons</taxon>
        <taxon>Gunneridae</taxon>
        <taxon>Pentapetalae</taxon>
        <taxon>rosids</taxon>
        <taxon>fabids</taxon>
        <taxon>Fabales</taxon>
        <taxon>Fabaceae</taxon>
        <taxon>Papilionoideae</taxon>
        <taxon>50 kb inversion clade</taxon>
        <taxon>dalbergioids sensu lato</taxon>
        <taxon>Dalbergieae</taxon>
        <taxon>Pterocarpus clade</taxon>
        <taxon>Arachis</taxon>
    </lineage>
</organism>
<dbReference type="Proteomes" id="UP000289738">
    <property type="component" value="Chromosome B04"/>
</dbReference>
<gene>
    <name evidence="1" type="ORF">Ahy_B04g072042</name>
</gene>
<name>A0A444ZMB0_ARAHY</name>
<evidence type="ECO:0000313" key="1">
    <source>
        <dbReference type="EMBL" id="RYR15303.1"/>
    </source>
</evidence>